<dbReference type="RefSeq" id="WP_160647933.1">
    <property type="nucleotide sequence ID" value="NZ_SIJB01000059.1"/>
</dbReference>
<evidence type="ECO:0000313" key="2">
    <source>
        <dbReference type="EMBL" id="NBI31113.1"/>
    </source>
</evidence>
<feature type="transmembrane region" description="Helical" evidence="1">
    <location>
        <begin position="6"/>
        <end position="24"/>
    </location>
</feature>
<gene>
    <name evidence="2" type="ORF">ERL59_19455</name>
</gene>
<dbReference type="Proteomes" id="UP000448943">
    <property type="component" value="Unassembled WGS sequence"/>
</dbReference>
<protein>
    <submittedName>
        <fullName evidence="2">Uncharacterized protein</fullName>
    </submittedName>
</protein>
<keyword evidence="3" id="KW-1185">Reference proteome</keyword>
<keyword evidence="1" id="KW-0812">Transmembrane</keyword>
<dbReference type="EMBL" id="SIJB01000059">
    <property type="protein sequence ID" value="NBI31113.1"/>
    <property type="molecule type" value="Genomic_DNA"/>
</dbReference>
<sequence>MKLYLLVFILLGLLICIAIIIDIINKLKNKKMHLEELNKNKNPYDQAYSDMNQDRLRQQQDHDFNDIN</sequence>
<keyword evidence="1" id="KW-0472">Membrane</keyword>
<organism evidence="2 3">
    <name type="scientific">Chengkuizengella marina</name>
    <dbReference type="NCBI Taxonomy" id="2507566"/>
    <lineage>
        <taxon>Bacteria</taxon>
        <taxon>Bacillati</taxon>
        <taxon>Bacillota</taxon>
        <taxon>Bacilli</taxon>
        <taxon>Bacillales</taxon>
        <taxon>Paenibacillaceae</taxon>
        <taxon>Chengkuizengella</taxon>
    </lineage>
</organism>
<comment type="caution">
    <text evidence="2">The sequence shown here is derived from an EMBL/GenBank/DDBJ whole genome shotgun (WGS) entry which is preliminary data.</text>
</comment>
<dbReference type="AlphaFoldDB" id="A0A6N9Q906"/>
<name>A0A6N9Q906_9BACL</name>
<evidence type="ECO:0000256" key="1">
    <source>
        <dbReference type="SAM" id="Phobius"/>
    </source>
</evidence>
<proteinExistence type="predicted"/>
<accession>A0A6N9Q906</accession>
<keyword evidence="1" id="KW-1133">Transmembrane helix</keyword>
<evidence type="ECO:0000313" key="3">
    <source>
        <dbReference type="Proteomes" id="UP000448943"/>
    </source>
</evidence>
<reference evidence="2 3" key="1">
    <citation type="submission" date="2019-01" db="EMBL/GenBank/DDBJ databases">
        <title>Chengkuizengella sp. nov., isolated from deep-sea sediment of East Pacific Ocean.</title>
        <authorList>
            <person name="Yang J."/>
            <person name="Lai Q."/>
            <person name="Shao Z."/>
        </authorList>
    </citation>
    <scope>NUCLEOTIDE SEQUENCE [LARGE SCALE GENOMIC DNA]</scope>
    <source>
        <strain evidence="2 3">YPA3-1-1</strain>
    </source>
</reference>